<proteinExistence type="predicted"/>
<organism evidence="1 2">
    <name type="scientific">Polaribacter filamentus</name>
    <dbReference type="NCBI Taxonomy" id="53483"/>
    <lineage>
        <taxon>Bacteria</taxon>
        <taxon>Pseudomonadati</taxon>
        <taxon>Bacteroidota</taxon>
        <taxon>Flavobacteriia</taxon>
        <taxon>Flavobacteriales</taxon>
        <taxon>Flavobacteriaceae</taxon>
    </lineage>
</organism>
<dbReference type="Proteomes" id="UP000239522">
    <property type="component" value="Unassembled WGS sequence"/>
</dbReference>
<keyword evidence="2" id="KW-1185">Reference proteome</keyword>
<evidence type="ECO:0000313" key="2">
    <source>
        <dbReference type="Proteomes" id="UP000239522"/>
    </source>
</evidence>
<sequence length="92" mass="10371">MIDTKPQVTAFLRSNFKSSTLEHATHKLSSSALLSLLFNVFPEDSIDDYDLFDILTTLGYKPLKQSSTSEGKEETVYISFVWCLEEISNTSV</sequence>
<dbReference type="RefSeq" id="WP_104810222.1">
    <property type="nucleotide sequence ID" value="NZ_MQUA01000013.1"/>
</dbReference>
<gene>
    <name evidence="1" type="ORF">BST83_13295</name>
</gene>
<dbReference type="EMBL" id="MQUA01000013">
    <property type="protein sequence ID" value="PQB08019.1"/>
    <property type="molecule type" value="Genomic_DNA"/>
</dbReference>
<comment type="caution">
    <text evidence="1">The sequence shown here is derived from an EMBL/GenBank/DDBJ whole genome shotgun (WGS) entry which is preliminary data.</text>
</comment>
<evidence type="ECO:0000313" key="1">
    <source>
        <dbReference type="EMBL" id="PQB08019.1"/>
    </source>
</evidence>
<accession>A0A2S7KZC9</accession>
<name>A0A2S7KZC9_9FLAO</name>
<dbReference type="OrthoDB" id="1453586at2"/>
<dbReference type="AlphaFoldDB" id="A0A2S7KZC9"/>
<reference evidence="1 2" key="1">
    <citation type="submission" date="2016-11" db="EMBL/GenBank/DDBJ databases">
        <title>Trade-off between light-utilization and light-protection in marine flavobacteria.</title>
        <authorList>
            <person name="Kumagai Y."/>
        </authorList>
    </citation>
    <scope>NUCLEOTIDE SEQUENCE [LARGE SCALE GENOMIC DNA]</scope>
    <source>
        <strain evidence="1 2">ATCC 700397</strain>
    </source>
</reference>
<protein>
    <submittedName>
        <fullName evidence="1">Uncharacterized protein</fullName>
    </submittedName>
</protein>